<sequence>MSSKTYSFRSLSELSGSYQTSSASAPSYPSIQKTPNAPDRITVLETPHKALLVLRGLLGLCAVPCFAPEAPRCPDRSTVLEFRNPPDRSIDAQCPG</sequence>
<accession>A0A183GJV0</accession>
<accession>A0A3P8DUR7</accession>
<reference evidence="2 3" key="1">
    <citation type="submission" date="2018-11" db="EMBL/GenBank/DDBJ databases">
        <authorList>
            <consortium name="Pathogen Informatics"/>
        </authorList>
    </citation>
    <scope>NUCLEOTIDE SEQUENCE [LARGE SCALE GENOMIC DNA]</scope>
</reference>
<dbReference type="Proteomes" id="UP000050761">
    <property type="component" value="Unassembled WGS sequence"/>
</dbReference>
<name>A0A183GJV0_HELPZ</name>
<dbReference type="AlphaFoldDB" id="A0A183GJV0"/>
<feature type="region of interest" description="Disordered" evidence="1">
    <location>
        <begin position="1"/>
        <end position="35"/>
    </location>
</feature>
<organism evidence="3 4">
    <name type="scientific">Heligmosomoides polygyrus</name>
    <name type="common">Parasitic roundworm</name>
    <dbReference type="NCBI Taxonomy" id="6339"/>
    <lineage>
        <taxon>Eukaryota</taxon>
        <taxon>Metazoa</taxon>
        <taxon>Ecdysozoa</taxon>
        <taxon>Nematoda</taxon>
        <taxon>Chromadorea</taxon>
        <taxon>Rhabditida</taxon>
        <taxon>Rhabditina</taxon>
        <taxon>Rhabditomorpha</taxon>
        <taxon>Strongyloidea</taxon>
        <taxon>Heligmosomidae</taxon>
        <taxon>Heligmosomoides</taxon>
    </lineage>
</organism>
<proteinExistence type="predicted"/>
<protein>
    <submittedName>
        <fullName evidence="2 4">Uncharacterized protein</fullName>
    </submittedName>
</protein>
<reference evidence="4" key="2">
    <citation type="submission" date="2019-09" db="UniProtKB">
        <authorList>
            <consortium name="WormBaseParasite"/>
        </authorList>
    </citation>
    <scope>IDENTIFICATION</scope>
</reference>
<dbReference type="WBParaSite" id="HPBE_0002296001-mRNA-1">
    <property type="protein sequence ID" value="HPBE_0002296001-mRNA-1"/>
    <property type="gene ID" value="HPBE_0002296001"/>
</dbReference>
<evidence type="ECO:0000256" key="1">
    <source>
        <dbReference type="SAM" id="MobiDB-lite"/>
    </source>
</evidence>
<evidence type="ECO:0000313" key="4">
    <source>
        <dbReference type="WBParaSite" id="HPBE_0002296001-mRNA-1"/>
    </source>
</evidence>
<keyword evidence="3" id="KW-1185">Reference proteome</keyword>
<evidence type="ECO:0000313" key="2">
    <source>
        <dbReference type="EMBL" id="VDP35655.1"/>
    </source>
</evidence>
<dbReference type="EMBL" id="UZAH01034534">
    <property type="protein sequence ID" value="VDP35655.1"/>
    <property type="molecule type" value="Genomic_DNA"/>
</dbReference>
<evidence type="ECO:0000313" key="3">
    <source>
        <dbReference type="Proteomes" id="UP000050761"/>
    </source>
</evidence>
<gene>
    <name evidence="2" type="ORF">HPBE_LOCUS22958</name>
</gene>